<dbReference type="EMBL" id="JAIZPD010000001">
    <property type="protein sequence ID" value="KAH0968108.1"/>
    <property type="molecule type" value="Genomic_DNA"/>
</dbReference>
<accession>A0A9P8N486</accession>
<comment type="caution">
    <text evidence="1">The sequence shown here is derived from an EMBL/GenBank/DDBJ whole genome shotgun (WGS) entry which is preliminary data.</text>
</comment>
<dbReference type="Proteomes" id="UP000824596">
    <property type="component" value="Unassembled WGS sequence"/>
</dbReference>
<gene>
    <name evidence="1" type="ORF">HRG_00750</name>
</gene>
<keyword evidence="2" id="KW-1185">Reference proteome</keyword>
<organism evidence="1 2">
    <name type="scientific">Hirsutella rhossiliensis</name>
    <dbReference type="NCBI Taxonomy" id="111463"/>
    <lineage>
        <taxon>Eukaryota</taxon>
        <taxon>Fungi</taxon>
        <taxon>Dikarya</taxon>
        <taxon>Ascomycota</taxon>
        <taxon>Pezizomycotina</taxon>
        <taxon>Sordariomycetes</taxon>
        <taxon>Hypocreomycetidae</taxon>
        <taxon>Hypocreales</taxon>
        <taxon>Ophiocordycipitaceae</taxon>
        <taxon>Hirsutella</taxon>
    </lineage>
</organism>
<dbReference type="OrthoDB" id="296793at2759"/>
<evidence type="ECO:0000313" key="2">
    <source>
        <dbReference type="Proteomes" id="UP000824596"/>
    </source>
</evidence>
<dbReference type="GeneID" id="68349879"/>
<reference evidence="1" key="1">
    <citation type="submission" date="2021-09" db="EMBL/GenBank/DDBJ databases">
        <title>A high-quality genome of the endoparasitic fungus Hirsutella rhossiliensis with a comparison of Hirsutella genomes reveals transposable elements contributing to genome size variation.</title>
        <authorList>
            <person name="Lin R."/>
            <person name="Jiao Y."/>
            <person name="Sun X."/>
            <person name="Ling J."/>
            <person name="Xie B."/>
            <person name="Cheng X."/>
        </authorList>
    </citation>
    <scope>NUCLEOTIDE SEQUENCE</scope>
    <source>
        <strain evidence="1">HR02</strain>
    </source>
</reference>
<proteinExistence type="predicted"/>
<dbReference type="AlphaFoldDB" id="A0A9P8N486"/>
<evidence type="ECO:0000313" key="1">
    <source>
        <dbReference type="EMBL" id="KAH0968108.1"/>
    </source>
</evidence>
<name>A0A9P8N486_9HYPO</name>
<dbReference type="RefSeq" id="XP_044725621.1">
    <property type="nucleotide sequence ID" value="XM_044859221.1"/>
</dbReference>
<protein>
    <submittedName>
        <fullName evidence="1">Sec34-like family protein</fullName>
    </submittedName>
</protein>
<sequence length="221" mass="24215">MPGSKQRLIELCGVGDLEGLLSDFWVAHKGSTPEQGGYVICVAEARVRLPYGVDKLFSLEIGDIRSQVQSMEHFGRIWDTLSPQNWLSFFGSVVGGSLWSRGAPAVTAKTLTAEDMSEQLNELLQQSIYAFTKRWGTLINDAQSRKAGVKPIANVEAELDGMLKGAFNNQPDVVAKLKEAIRLNAESEGQVGEKRFRPGRRYKAFVRVVGAPAVKLSCSLS</sequence>